<dbReference type="KEGG" id="jar:G7057_06880"/>
<name>A0A6G7KAC5_9LACT</name>
<dbReference type="GO" id="GO:0005737">
    <property type="term" value="C:cytoplasm"/>
    <property type="evidence" value="ECO:0007669"/>
    <property type="project" value="UniProtKB-SubCell"/>
</dbReference>
<dbReference type="PANTHER" id="PTHR37300">
    <property type="entry name" value="UPF0291 PROTEIN CBO2609/CLC_2481"/>
    <property type="match status" value="1"/>
</dbReference>
<accession>A0A6G7KAC5</accession>
<dbReference type="Proteomes" id="UP000501451">
    <property type="component" value="Chromosome"/>
</dbReference>
<sequence>MDKTLARINELAKKAKTTTLTTAEKAEQKKLREAYLQNFRNAFQDVLLNSTVYDPEGTDVTPEKLKKAQRDMHLENAQRILKSNNITFMDSEKE</sequence>
<dbReference type="AlphaFoldDB" id="A0A6G7KAC5"/>
<reference evidence="3 4" key="1">
    <citation type="journal article" date="2017" name="Int. J. Syst. Evol. Microbiol.">
        <title>Jeotgalibaca porci sp. nov. and Jeotgalibaca arthritidis sp. nov., isolated from pigs, and emended description of the genus Jeotgalibaca.</title>
        <authorList>
            <person name="Zamora L."/>
            <person name="Perez-Sancho M."/>
            <person name="Dominguez L."/>
            <person name="Fernandez-Garayzabal J.F."/>
            <person name="Vela A.I."/>
        </authorList>
    </citation>
    <scope>NUCLEOTIDE SEQUENCE [LARGE SCALE GENOMIC DNA]</scope>
    <source>
        <strain evidence="3 4">CECT 9157</strain>
    </source>
</reference>
<dbReference type="Gene3D" id="1.10.287.540">
    <property type="entry name" value="Helix hairpin bin"/>
    <property type="match status" value="1"/>
</dbReference>
<dbReference type="PANTHER" id="PTHR37300:SF2">
    <property type="entry name" value="UPF0291 PROTEIN BC_1827"/>
    <property type="match status" value="1"/>
</dbReference>
<protein>
    <recommendedName>
        <fullName evidence="2">UPF0291 protein G7057_06880</fullName>
    </recommendedName>
</protein>
<dbReference type="InterPro" id="IPR009242">
    <property type="entry name" value="DUF896"/>
</dbReference>
<keyword evidence="1 2" id="KW-0963">Cytoplasm</keyword>
<evidence type="ECO:0000313" key="4">
    <source>
        <dbReference type="Proteomes" id="UP000501451"/>
    </source>
</evidence>
<dbReference type="EMBL" id="CP049740">
    <property type="protein sequence ID" value="QII82182.1"/>
    <property type="molecule type" value="Genomic_DNA"/>
</dbReference>
<proteinExistence type="inferred from homology"/>
<dbReference type="SUPFAM" id="SSF158221">
    <property type="entry name" value="YnzC-like"/>
    <property type="match status" value="1"/>
</dbReference>
<gene>
    <name evidence="3" type="ORF">G7057_06880</name>
</gene>
<dbReference type="Pfam" id="PF05979">
    <property type="entry name" value="DUF896"/>
    <property type="match status" value="1"/>
</dbReference>
<evidence type="ECO:0000313" key="3">
    <source>
        <dbReference type="EMBL" id="QII82182.1"/>
    </source>
</evidence>
<comment type="subcellular location">
    <subcellularLocation>
        <location evidence="2">Cytoplasm</location>
    </subcellularLocation>
</comment>
<organism evidence="3 4">
    <name type="scientific">Jeotgalibaca arthritidis</name>
    <dbReference type="NCBI Taxonomy" id="1868794"/>
    <lineage>
        <taxon>Bacteria</taxon>
        <taxon>Bacillati</taxon>
        <taxon>Bacillota</taxon>
        <taxon>Bacilli</taxon>
        <taxon>Lactobacillales</taxon>
        <taxon>Carnobacteriaceae</taxon>
        <taxon>Jeotgalibaca</taxon>
    </lineage>
</organism>
<dbReference type="RefSeq" id="WP_166162263.1">
    <property type="nucleotide sequence ID" value="NZ_CP049740.1"/>
</dbReference>
<evidence type="ECO:0000256" key="2">
    <source>
        <dbReference type="HAMAP-Rule" id="MF_01103"/>
    </source>
</evidence>
<dbReference type="HAMAP" id="MF_01103">
    <property type="entry name" value="UPF0291"/>
    <property type="match status" value="1"/>
</dbReference>
<keyword evidence="4" id="KW-1185">Reference proteome</keyword>
<comment type="similarity">
    <text evidence="2">Belongs to the UPF0291 family.</text>
</comment>
<evidence type="ECO:0000256" key="1">
    <source>
        <dbReference type="ARBA" id="ARBA00022490"/>
    </source>
</evidence>